<evidence type="ECO:0000259" key="15">
    <source>
        <dbReference type="PROSITE" id="PS51671"/>
    </source>
</evidence>
<dbReference type="SUPFAM" id="SSF51735">
    <property type="entry name" value="NAD(P)-binding Rossmann-fold domains"/>
    <property type="match status" value="1"/>
</dbReference>
<dbReference type="InterPro" id="IPR001086">
    <property type="entry name" value="Preph_deHydtase"/>
</dbReference>
<evidence type="ECO:0000256" key="11">
    <source>
        <dbReference type="ARBA" id="ARBA00049260"/>
    </source>
</evidence>
<keyword evidence="10 16" id="KW-0456">Lyase</keyword>
<dbReference type="InterPro" id="IPR002701">
    <property type="entry name" value="CM_II_prokaryot"/>
</dbReference>
<dbReference type="Gene3D" id="1.10.3660.10">
    <property type="entry name" value="6-phosphogluconate dehydrogenase C-terminal like domain"/>
    <property type="match status" value="1"/>
</dbReference>
<dbReference type="SUPFAM" id="SSF55021">
    <property type="entry name" value="ACT-like"/>
    <property type="match status" value="1"/>
</dbReference>
<evidence type="ECO:0000256" key="4">
    <source>
        <dbReference type="ARBA" id="ARBA00022498"/>
    </source>
</evidence>
<dbReference type="Pfam" id="PF01842">
    <property type="entry name" value="ACT"/>
    <property type="match status" value="1"/>
</dbReference>
<protein>
    <recommendedName>
        <fullName evidence="3">Prephenate dehydrogenase</fullName>
        <ecNumber evidence="2">1.3.1.12</ecNumber>
    </recommendedName>
</protein>
<dbReference type="GO" id="GO:0070403">
    <property type="term" value="F:NAD+ binding"/>
    <property type="evidence" value="ECO:0007669"/>
    <property type="project" value="InterPro"/>
</dbReference>
<dbReference type="Gene3D" id="1.20.59.10">
    <property type="entry name" value="Chorismate mutase"/>
    <property type="match status" value="1"/>
</dbReference>
<evidence type="ECO:0000256" key="1">
    <source>
        <dbReference type="ARBA" id="ARBA00005067"/>
    </source>
</evidence>
<evidence type="ECO:0000256" key="8">
    <source>
        <dbReference type="ARBA" id="ARBA00023141"/>
    </source>
</evidence>
<dbReference type="AlphaFoldDB" id="A0A7C3MDA5"/>
<dbReference type="GO" id="GO:0005737">
    <property type="term" value="C:cytoplasm"/>
    <property type="evidence" value="ECO:0007669"/>
    <property type="project" value="TreeGrafter"/>
</dbReference>
<evidence type="ECO:0000259" key="12">
    <source>
        <dbReference type="PROSITE" id="PS51168"/>
    </source>
</evidence>
<accession>A0A7C3MDA5</accession>
<dbReference type="InterPro" id="IPR008927">
    <property type="entry name" value="6-PGluconate_DH-like_C_sf"/>
</dbReference>
<proteinExistence type="predicted"/>
<dbReference type="NCBIfam" id="TIGR01791">
    <property type="entry name" value="CM_archaeal"/>
    <property type="match status" value="1"/>
</dbReference>
<dbReference type="GO" id="GO:0046417">
    <property type="term" value="P:chorismate metabolic process"/>
    <property type="evidence" value="ECO:0007669"/>
    <property type="project" value="InterPro"/>
</dbReference>
<dbReference type="GO" id="GO:0004106">
    <property type="term" value="F:chorismate mutase activity"/>
    <property type="evidence" value="ECO:0007669"/>
    <property type="project" value="InterPro"/>
</dbReference>
<dbReference type="Gene3D" id="3.40.50.720">
    <property type="entry name" value="NAD(P)-binding Rossmann-like Domain"/>
    <property type="match status" value="1"/>
</dbReference>
<dbReference type="GO" id="GO:0008977">
    <property type="term" value="F:prephenate dehydrogenase (NAD+) activity"/>
    <property type="evidence" value="ECO:0007669"/>
    <property type="project" value="UniProtKB-EC"/>
</dbReference>
<evidence type="ECO:0000259" key="14">
    <source>
        <dbReference type="PROSITE" id="PS51176"/>
    </source>
</evidence>
<dbReference type="NCBIfam" id="NF008865">
    <property type="entry name" value="PRK11898.1"/>
    <property type="match status" value="1"/>
</dbReference>
<dbReference type="PROSITE" id="PS51168">
    <property type="entry name" value="CHORISMATE_MUT_2"/>
    <property type="match status" value="1"/>
</dbReference>
<feature type="domain" description="Prephenate/arogenate dehydrogenase" evidence="14">
    <location>
        <begin position="1"/>
        <end position="259"/>
    </location>
</feature>
<dbReference type="InterPro" id="IPR002912">
    <property type="entry name" value="ACT_dom"/>
</dbReference>
<dbReference type="Pfam" id="PF20463">
    <property type="entry name" value="PDH_C"/>
    <property type="match status" value="1"/>
</dbReference>
<evidence type="ECO:0000256" key="3">
    <source>
        <dbReference type="ARBA" id="ARBA00016891"/>
    </source>
</evidence>
<evidence type="ECO:0000259" key="13">
    <source>
        <dbReference type="PROSITE" id="PS51171"/>
    </source>
</evidence>
<dbReference type="Pfam" id="PF00800">
    <property type="entry name" value="PDT"/>
    <property type="match status" value="1"/>
</dbReference>
<keyword evidence="6" id="KW-0560">Oxidoreductase</keyword>
<dbReference type="PANTHER" id="PTHR21022:SF19">
    <property type="entry name" value="PREPHENATE DEHYDRATASE-RELATED"/>
    <property type="match status" value="1"/>
</dbReference>
<evidence type="ECO:0000313" key="16">
    <source>
        <dbReference type="EMBL" id="HFW32835.1"/>
    </source>
</evidence>
<dbReference type="GO" id="GO:0009094">
    <property type="term" value="P:L-phenylalanine biosynthetic process"/>
    <property type="evidence" value="ECO:0007669"/>
    <property type="project" value="UniProtKB-KW"/>
</dbReference>
<dbReference type="InterPro" id="IPR036263">
    <property type="entry name" value="Chorismate_II_sf"/>
</dbReference>
<keyword evidence="9" id="KW-0584">Phenylalanine biosynthesis</keyword>
<dbReference type="UniPathway" id="UPA00122">
    <property type="reaction ID" value="UER00961"/>
</dbReference>
<dbReference type="GO" id="GO:0004664">
    <property type="term" value="F:prephenate dehydratase activity"/>
    <property type="evidence" value="ECO:0007669"/>
    <property type="project" value="InterPro"/>
</dbReference>
<evidence type="ECO:0000256" key="5">
    <source>
        <dbReference type="ARBA" id="ARBA00022605"/>
    </source>
</evidence>
<evidence type="ECO:0000256" key="9">
    <source>
        <dbReference type="ARBA" id="ARBA00023222"/>
    </source>
</evidence>
<dbReference type="Pfam" id="PF01817">
    <property type="entry name" value="CM_2"/>
    <property type="match status" value="1"/>
</dbReference>
<dbReference type="InterPro" id="IPR046825">
    <property type="entry name" value="PDH_C"/>
</dbReference>
<dbReference type="SUPFAM" id="SSF53850">
    <property type="entry name" value="Periplasmic binding protein-like II"/>
    <property type="match status" value="1"/>
</dbReference>
<dbReference type="PROSITE" id="PS51671">
    <property type="entry name" value="ACT"/>
    <property type="match status" value="1"/>
</dbReference>
<keyword evidence="4" id="KW-0827">Tyrosine biosynthesis</keyword>
<dbReference type="SMART" id="SM00830">
    <property type="entry name" value="CM_2"/>
    <property type="match status" value="1"/>
</dbReference>
<keyword evidence="5" id="KW-0028">Amino-acid biosynthesis</keyword>
<dbReference type="SUPFAM" id="SSF48179">
    <property type="entry name" value="6-phosphogluconate dehydrogenase C-terminal domain-like"/>
    <property type="match status" value="1"/>
</dbReference>
<feature type="domain" description="ACT" evidence="15">
    <location>
        <begin position="536"/>
        <end position="616"/>
    </location>
</feature>
<dbReference type="PROSITE" id="PS51176">
    <property type="entry name" value="PDH_ADH"/>
    <property type="match status" value="1"/>
</dbReference>
<evidence type="ECO:0000256" key="10">
    <source>
        <dbReference type="ARBA" id="ARBA00023239"/>
    </source>
</evidence>
<feature type="domain" description="Chorismate mutase" evidence="12">
    <location>
        <begin position="257"/>
        <end position="345"/>
    </location>
</feature>
<dbReference type="PANTHER" id="PTHR21022">
    <property type="entry name" value="PREPHENATE DEHYDRATASE P PROTEIN"/>
    <property type="match status" value="1"/>
</dbReference>
<dbReference type="CDD" id="cd04905">
    <property type="entry name" value="ACT_CM-PDT"/>
    <property type="match status" value="1"/>
</dbReference>
<dbReference type="SUPFAM" id="SSF48600">
    <property type="entry name" value="Chorismate mutase II"/>
    <property type="match status" value="1"/>
</dbReference>
<dbReference type="InterPro" id="IPR046826">
    <property type="entry name" value="PDH_N"/>
</dbReference>
<evidence type="ECO:0000256" key="7">
    <source>
        <dbReference type="ARBA" id="ARBA00023027"/>
    </source>
</evidence>
<dbReference type="EMBL" id="DTLB01000046">
    <property type="protein sequence ID" value="HFW32835.1"/>
    <property type="molecule type" value="Genomic_DNA"/>
</dbReference>
<sequence>MKILVYGVGNMGKLFRDFFYSRGYYVRGYDIDQMKKDTNSISGFDVIFVCTPMYALEETLEHIKREAKRDALLVDISSVKKFSVPLFERSGFDFLSIHPMLGGDSEIALSNIIVVRESGREEEKVILNELRRSGAVLSKLDVEEHDRKMAEIQGIAHFILVSMADFLRYNKEELKYASPIFTVLYKLASRIINQNWEMYYQIQKNAEKVREEYIERAMKLHEKMKERDSFRRVFEELRKIYTDYESSTIILESYKATKKAESMEELRGLIKSIDSLILRLIERRIDAARQIAKIKMEKGEPIEVRDVEEEKLWEIVSKTNMNPLKVKDVFEGIMNLTKEEEYRVAGVKYTIAVLGPQGSFSEEMALKLVGSRAPLRYCSTTDEIVKLVESGEVDYGLVPIENSVNGTVLPVLDALMNHDVEVFGEAKLEVIHCLAAKRKIELKDIKTIYSHPQAVAQCMGFINNYLPSVVIRYTTSTSDAAKMLDDYSAAIMSENAARFYRLHVLRRGIQDLKGRNITRFYLIRKRTGKSEGSITSLFFGVEDRPGALKDVLEVFYRKGFNLRKLESRPAGTGLGDYVFFVEVEAPLKEEDLLDLKQVTAFYKVVGIFDEIKRLDAF</sequence>
<dbReference type="InterPro" id="IPR010950">
    <property type="entry name" value="Chorismate_mutase_arc"/>
</dbReference>
<feature type="domain" description="Prephenate dehydratase" evidence="13">
    <location>
        <begin position="350"/>
        <end position="525"/>
    </location>
</feature>
<keyword evidence="8" id="KW-0057">Aromatic amino acid biosynthesis</keyword>
<name>A0A7C3MDA5_ARCFL</name>
<dbReference type="InterPro" id="IPR036979">
    <property type="entry name" value="CM_dom_sf"/>
</dbReference>
<dbReference type="GO" id="GO:0006571">
    <property type="term" value="P:tyrosine biosynthetic process"/>
    <property type="evidence" value="ECO:0007669"/>
    <property type="project" value="UniProtKB-UniPathway"/>
</dbReference>
<comment type="caution">
    <text evidence="16">The sequence shown here is derived from an EMBL/GenBank/DDBJ whole genome shotgun (WGS) entry which is preliminary data.</text>
</comment>
<dbReference type="EC" id="1.3.1.12" evidence="2"/>
<reference evidence="16" key="1">
    <citation type="journal article" date="2020" name="mSystems">
        <title>Genome- and Community-Level Interaction Insights into Carbon Utilization and Element Cycling Functions of Hydrothermarchaeota in Hydrothermal Sediment.</title>
        <authorList>
            <person name="Zhou Z."/>
            <person name="Liu Y."/>
            <person name="Xu W."/>
            <person name="Pan J."/>
            <person name="Luo Z.H."/>
            <person name="Li M."/>
        </authorList>
    </citation>
    <scope>NUCLEOTIDE SEQUENCE [LARGE SCALE GENOMIC DNA]</scope>
    <source>
        <strain evidence="16">SpSt-87</strain>
    </source>
</reference>
<dbReference type="Gene3D" id="3.30.70.260">
    <property type="match status" value="1"/>
</dbReference>
<dbReference type="InterPro" id="IPR036291">
    <property type="entry name" value="NAD(P)-bd_dom_sf"/>
</dbReference>
<keyword evidence="7" id="KW-0520">NAD</keyword>
<dbReference type="GO" id="GO:0004665">
    <property type="term" value="F:prephenate dehydrogenase (NADP+) activity"/>
    <property type="evidence" value="ECO:0007669"/>
    <property type="project" value="InterPro"/>
</dbReference>
<dbReference type="PROSITE" id="PS51171">
    <property type="entry name" value="PREPHENATE_DEHYDR_3"/>
    <property type="match status" value="1"/>
</dbReference>
<dbReference type="CDD" id="cd13532">
    <property type="entry name" value="PBP2_PDT_like"/>
    <property type="match status" value="1"/>
</dbReference>
<dbReference type="InterPro" id="IPR003099">
    <property type="entry name" value="Prephen_DH"/>
</dbReference>
<dbReference type="InterPro" id="IPR045865">
    <property type="entry name" value="ACT-like_dom_sf"/>
</dbReference>
<comment type="pathway">
    <text evidence="1">Amino-acid biosynthesis; L-tyrosine biosynthesis; (4-hydroxyphenyl)pyruvate from prephenate (NAD(+) route): step 1/1.</text>
</comment>
<evidence type="ECO:0000256" key="2">
    <source>
        <dbReference type="ARBA" id="ARBA00012068"/>
    </source>
</evidence>
<dbReference type="Pfam" id="PF02153">
    <property type="entry name" value="PDH_N"/>
    <property type="match status" value="1"/>
</dbReference>
<organism evidence="16">
    <name type="scientific">Archaeoglobus fulgidus</name>
    <dbReference type="NCBI Taxonomy" id="2234"/>
    <lineage>
        <taxon>Archaea</taxon>
        <taxon>Methanobacteriati</taxon>
        <taxon>Methanobacteriota</taxon>
        <taxon>Archaeoglobi</taxon>
        <taxon>Archaeoglobales</taxon>
        <taxon>Archaeoglobaceae</taxon>
        <taxon>Archaeoglobus</taxon>
    </lineage>
</organism>
<evidence type="ECO:0000256" key="6">
    <source>
        <dbReference type="ARBA" id="ARBA00023002"/>
    </source>
</evidence>
<gene>
    <name evidence="16" type="primary">pheA</name>
    <name evidence="16" type="ORF">ENW66_07820</name>
</gene>
<comment type="catalytic activity">
    <reaction evidence="11">
        <text>prephenate + NAD(+) = 3-(4-hydroxyphenyl)pyruvate + CO2 + NADH</text>
        <dbReference type="Rhea" id="RHEA:13869"/>
        <dbReference type="ChEBI" id="CHEBI:16526"/>
        <dbReference type="ChEBI" id="CHEBI:29934"/>
        <dbReference type="ChEBI" id="CHEBI:36242"/>
        <dbReference type="ChEBI" id="CHEBI:57540"/>
        <dbReference type="ChEBI" id="CHEBI:57945"/>
        <dbReference type="EC" id="1.3.1.12"/>
    </reaction>
</comment>
<dbReference type="Gene3D" id="3.40.190.10">
    <property type="entry name" value="Periplasmic binding protein-like II"/>
    <property type="match status" value="2"/>
</dbReference>